<dbReference type="GO" id="GO:0004503">
    <property type="term" value="F:tyrosinase activity"/>
    <property type="evidence" value="ECO:0007669"/>
    <property type="project" value="UniProtKB-EC"/>
</dbReference>
<keyword evidence="17" id="KW-1185">Reference proteome</keyword>
<dbReference type="GO" id="GO:0012505">
    <property type="term" value="C:endomembrane system"/>
    <property type="evidence" value="ECO:0007669"/>
    <property type="project" value="UniProtKB-SubCell"/>
</dbReference>
<reference evidence="18" key="2">
    <citation type="submission" date="2023-11" db="UniProtKB">
        <authorList>
            <consortium name="WormBaseParasite"/>
        </authorList>
    </citation>
    <scope>IDENTIFICATION</scope>
</reference>
<sequence length="499" mass="58319">MKQFLHVRRNLLTVIILLICLLITYVECLIPKACVQNITALGGSGICCPTRKGSKHPCGGPGIGTCQKEYIQIQSIPSFLILDDRMNWPSRFFNQLCKCEGNYFGIACDECWYGWDGPKCDKRKTYVRRNILSLNPTERKMFVNVVSGMLTATTDYYILFEKDAIHSDPLWKPKFLDVNLQYLVSFLHRYASRATLFKDNLECIEREHIDNNHNTVGFITWHRYFMMFWEKELRKIAIRLYGWTDFTLPYWDWFDAKSCEVCVNNLLGAYGEWVGSDRMIDTASPFYNWPEYCTPPVHGSLCYSCHAGWPNFKRLTRYYDATNFPTTYDLLFALTKKNFYLPQVEEDFGKCRGFHEVLEGSCSATGYNYTYSYMHNRVHNMVRGTFCCSATAANDPLFLVHHTQIDRIFALWFKYYRPRATSYPNHGVRLGNCRECNLVGFIPTVKHVQLFVDEAQLGITYDNFNFGKQGFKGEYFMLYGPKYFDASYAKKYYYKVGQY</sequence>
<dbReference type="EC" id="1.14.18.1" evidence="2"/>
<dbReference type="WBParaSite" id="TREG1_86850.1">
    <property type="protein sequence ID" value="TREG1_86850.1"/>
    <property type="gene ID" value="TREG1_86850"/>
</dbReference>
<evidence type="ECO:0000256" key="4">
    <source>
        <dbReference type="ARBA" id="ARBA00022723"/>
    </source>
</evidence>
<keyword evidence="8" id="KW-0503">Monooxygenase</keyword>
<comment type="cofactor">
    <cofactor evidence="1">
        <name>Cu(2+)</name>
        <dbReference type="ChEBI" id="CHEBI:29036"/>
    </cofactor>
</comment>
<evidence type="ECO:0000256" key="14">
    <source>
        <dbReference type="SAM" id="SignalP"/>
    </source>
</evidence>
<dbReference type="AlphaFoldDB" id="A0AA85KLQ7"/>
<reference evidence="17" key="1">
    <citation type="submission" date="2022-06" db="EMBL/GenBank/DDBJ databases">
        <authorList>
            <person name="Berger JAMES D."/>
            <person name="Berger JAMES D."/>
        </authorList>
    </citation>
    <scope>NUCLEOTIDE SEQUENCE [LARGE SCALE GENOMIC DNA]</scope>
</reference>
<dbReference type="GO" id="GO:0043473">
    <property type="term" value="P:pigmentation"/>
    <property type="evidence" value="ECO:0007669"/>
    <property type="project" value="TreeGrafter"/>
</dbReference>
<evidence type="ECO:0000256" key="12">
    <source>
        <dbReference type="ARBA" id="ARBA00042251"/>
    </source>
</evidence>
<dbReference type="InterPro" id="IPR002227">
    <property type="entry name" value="Tyrosinase_Cu-bd"/>
</dbReference>
<evidence type="ECO:0000256" key="7">
    <source>
        <dbReference type="ARBA" id="ARBA00023008"/>
    </source>
</evidence>
<dbReference type="PROSITE" id="PS00497">
    <property type="entry name" value="TYROSINASE_1"/>
    <property type="match status" value="1"/>
</dbReference>
<keyword evidence="7" id="KW-0186">Copper</keyword>
<evidence type="ECO:0000256" key="6">
    <source>
        <dbReference type="ARBA" id="ARBA00023002"/>
    </source>
</evidence>
<feature type="domain" description="Tyrosinase copper-binding" evidence="15">
    <location>
        <begin position="213"/>
        <end position="230"/>
    </location>
</feature>
<evidence type="ECO:0000313" key="17">
    <source>
        <dbReference type="Proteomes" id="UP000050795"/>
    </source>
</evidence>
<name>A0AA85KLQ7_TRIRE</name>
<evidence type="ECO:0000256" key="1">
    <source>
        <dbReference type="ARBA" id="ARBA00001973"/>
    </source>
</evidence>
<evidence type="ECO:0000256" key="5">
    <source>
        <dbReference type="ARBA" id="ARBA00022729"/>
    </source>
</evidence>
<keyword evidence="6" id="KW-0560">Oxidoreductase</keyword>
<accession>A0AA85KLQ7</accession>
<dbReference type="InterPro" id="IPR050316">
    <property type="entry name" value="Tyrosinase/Hemocyanin"/>
</dbReference>
<keyword evidence="4" id="KW-0479">Metal-binding</keyword>
<evidence type="ECO:0000256" key="10">
    <source>
        <dbReference type="ARBA" id="ARBA00023180"/>
    </source>
</evidence>
<keyword evidence="3" id="KW-0812">Transmembrane</keyword>
<dbReference type="PANTHER" id="PTHR11474">
    <property type="entry name" value="TYROSINASE FAMILY MEMBER"/>
    <property type="match status" value="1"/>
</dbReference>
<evidence type="ECO:0000256" key="3">
    <source>
        <dbReference type="ARBA" id="ARBA00022692"/>
    </source>
</evidence>
<dbReference type="PRINTS" id="PR00092">
    <property type="entry name" value="TYROSINASE"/>
</dbReference>
<dbReference type="GO" id="GO:0042438">
    <property type="term" value="P:melanin biosynthetic process"/>
    <property type="evidence" value="ECO:0007669"/>
    <property type="project" value="TreeGrafter"/>
</dbReference>
<dbReference type="PANTHER" id="PTHR11474:SF124">
    <property type="entry name" value="TYROSINASE"/>
    <property type="match status" value="1"/>
</dbReference>
<dbReference type="Gene3D" id="1.10.1280.10">
    <property type="entry name" value="Di-copper center containing domain from catechol oxidase"/>
    <property type="match status" value="1"/>
</dbReference>
<evidence type="ECO:0000259" key="15">
    <source>
        <dbReference type="PROSITE" id="PS00497"/>
    </source>
</evidence>
<evidence type="ECO:0000259" key="16">
    <source>
        <dbReference type="PROSITE" id="PS00498"/>
    </source>
</evidence>
<organism evidence="17 18">
    <name type="scientific">Trichobilharzia regenti</name>
    <name type="common">Nasal bird schistosome</name>
    <dbReference type="NCBI Taxonomy" id="157069"/>
    <lineage>
        <taxon>Eukaryota</taxon>
        <taxon>Metazoa</taxon>
        <taxon>Spiralia</taxon>
        <taxon>Lophotrochozoa</taxon>
        <taxon>Platyhelminthes</taxon>
        <taxon>Trematoda</taxon>
        <taxon>Digenea</taxon>
        <taxon>Strigeidida</taxon>
        <taxon>Schistosomatoidea</taxon>
        <taxon>Schistosomatidae</taxon>
        <taxon>Trichobilharzia</taxon>
    </lineage>
</organism>
<dbReference type="InterPro" id="IPR008922">
    <property type="entry name" value="Di-copper_centre_dom_sf"/>
</dbReference>
<proteinExistence type="predicted"/>
<evidence type="ECO:0000313" key="18">
    <source>
        <dbReference type="WBParaSite" id="TREG1_86850.1"/>
    </source>
</evidence>
<evidence type="ECO:0000256" key="13">
    <source>
        <dbReference type="ARBA" id="ARBA00046288"/>
    </source>
</evidence>
<dbReference type="Pfam" id="PF00264">
    <property type="entry name" value="Tyrosinase"/>
    <property type="match status" value="1"/>
</dbReference>
<feature type="signal peptide" evidence="14">
    <location>
        <begin position="1"/>
        <end position="28"/>
    </location>
</feature>
<comment type="subcellular location">
    <subcellularLocation>
        <location evidence="13">Endomembrane system</location>
        <topology evidence="13">Single-pass type I membrane protein</topology>
    </subcellularLocation>
</comment>
<evidence type="ECO:0000256" key="9">
    <source>
        <dbReference type="ARBA" id="ARBA00023136"/>
    </source>
</evidence>
<dbReference type="GO" id="GO:0046872">
    <property type="term" value="F:metal ion binding"/>
    <property type="evidence" value="ECO:0007669"/>
    <property type="project" value="UniProtKB-KW"/>
</dbReference>
<evidence type="ECO:0000256" key="11">
    <source>
        <dbReference type="ARBA" id="ARBA00039304"/>
    </source>
</evidence>
<dbReference type="PROSITE" id="PS00498">
    <property type="entry name" value="TYROSINASE_2"/>
    <property type="match status" value="1"/>
</dbReference>
<dbReference type="SUPFAM" id="SSF48056">
    <property type="entry name" value="Di-copper centre-containing domain"/>
    <property type="match status" value="1"/>
</dbReference>
<evidence type="ECO:0000256" key="8">
    <source>
        <dbReference type="ARBA" id="ARBA00023033"/>
    </source>
</evidence>
<dbReference type="Proteomes" id="UP000050795">
    <property type="component" value="Unassembled WGS sequence"/>
</dbReference>
<keyword evidence="5 14" id="KW-0732">Signal</keyword>
<keyword evidence="9" id="KW-0472">Membrane</keyword>
<feature type="domain" description="Tyrosinase copper-binding" evidence="16">
    <location>
        <begin position="395"/>
        <end position="406"/>
    </location>
</feature>
<protein>
    <recommendedName>
        <fullName evidence="11">Tyrosinase</fullName>
        <ecNumber evidence="2">1.14.18.1</ecNumber>
    </recommendedName>
    <alternativeName>
        <fullName evidence="12">Monophenol monooxygenase</fullName>
    </alternativeName>
</protein>
<keyword evidence="10" id="KW-0325">Glycoprotein</keyword>
<feature type="chain" id="PRO_5041730382" description="Tyrosinase" evidence="14">
    <location>
        <begin position="29"/>
        <end position="499"/>
    </location>
</feature>
<evidence type="ECO:0000256" key="2">
    <source>
        <dbReference type="ARBA" id="ARBA00011906"/>
    </source>
</evidence>